<keyword evidence="3 6" id="KW-0812">Transmembrane</keyword>
<feature type="transmembrane region" description="Helical" evidence="6">
    <location>
        <begin position="291"/>
        <end position="308"/>
    </location>
</feature>
<dbReference type="Proteomes" id="UP000254343">
    <property type="component" value="Unassembled WGS sequence"/>
</dbReference>
<keyword evidence="4 6" id="KW-1133">Transmembrane helix</keyword>
<dbReference type="Pfam" id="PF01943">
    <property type="entry name" value="Polysacc_synt"/>
    <property type="match status" value="1"/>
</dbReference>
<dbReference type="InterPro" id="IPR002797">
    <property type="entry name" value="Polysacc_synth"/>
</dbReference>
<evidence type="ECO:0000256" key="3">
    <source>
        <dbReference type="ARBA" id="ARBA00022692"/>
    </source>
</evidence>
<dbReference type="OrthoDB" id="8581970at2"/>
<feature type="transmembrane region" description="Helical" evidence="6">
    <location>
        <begin position="78"/>
        <end position="105"/>
    </location>
</feature>
<feature type="transmembrane region" description="Helical" evidence="6">
    <location>
        <begin position="252"/>
        <end position="271"/>
    </location>
</feature>
<dbReference type="RefSeq" id="WP_002715888.1">
    <property type="nucleotide sequence ID" value="NZ_UFSI01000001.1"/>
</dbReference>
<evidence type="ECO:0000256" key="5">
    <source>
        <dbReference type="ARBA" id="ARBA00023136"/>
    </source>
</evidence>
<dbReference type="InterPro" id="IPR050833">
    <property type="entry name" value="Poly_Biosynth_Transport"/>
</dbReference>
<dbReference type="GO" id="GO:0005886">
    <property type="term" value="C:plasma membrane"/>
    <property type="evidence" value="ECO:0007669"/>
    <property type="project" value="UniProtKB-SubCell"/>
</dbReference>
<keyword evidence="5 6" id="KW-0472">Membrane</keyword>
<name>A0A380W9I0_AFIFE</name>
<evidence type="ECO:0000256" key="4">
    <source>
        <dbReference type="ARBA" id="ARBA00022989"/>
    </source>
</evidence>
<dbReference type="EMBL" id="UIGB01000001">
    <property type="protein sequence ID" value="SUU85063.1"/>
    <property type="molecule type" value="Genomic_DNA"/>
</dbReference>
<evidence type="ECO:0000313" key="7">
    <source>
        <dbReference type="EMBL" id="SUU85063.1"/>
    </source>
</evidence>
<evidence type="ECO:0000256" key="2">
    <source>
        <dbReference type="ARBA" id="ARBA00022475"/>
    </source>
</evidence>
<feature type="transmembrane region" description="Helical" evidence="6">
    <location>
        <begin position="111"/>
        <end position="129"/>
    </location>
</feature>
<proteinExistence type="predicted"/>
<feature type="transmembrane region" description="Helical" evidence="6">
    <location>
        <begin position="440"/>
        <end position="463"/>
    </location>
</feature>
<feature type="transmembrane region" description="Helical" evidence="6">
    <location>
        <begin position="210"/>
        <end position="232"/>
    </location>
</feature>
<organism evidence="7 8">
    <name type="scientific">Afipia felis</name>
    <name type="common">Cat scratch disease bacillus</name>
    <dbReference type="NCBI Taxonomy" id="1035"/>
    <lineage>
        <taxon>Bacteria</taxon>
        <taxon>Pseudomonadati</taxon>
        <taxon>Pseudomonadota</taxon>
        <taxon>Alphaproteobacteria</taxon>
        <taxon>Hyphomicrobiales</taxon>
        <taxon>Nitrobacteraceae</taxon>
        <taxon>Afipia</taxon>
    </lineage>
</organism>
<feature type="transmembrane region" description="Helical" evidence="6">
    <location>
        <begin position="357"/>
        <end position="377"/>
    </location>
</feature>
<protein>
    <submittedName>
        <fullName evidence="7">Polysaccharide biosynthesis protein</fullName>
    </submittedName>
</protein>
<dbReference type="PANTHER" id="PTHR30250">
    <property type="entry name" value="PST FAMILY PREDICTED COLANIC ACID TRANSPORTER"/>
    <property type="match status" value="1"/>
</dbReference>
<accession>A0A380W9I0</accession>
<feature type="transmembrane region" description="Helical" evidence="6">
    <location>
        <begin position="36"/>
        <end position="57"/>
    </location>
</feature>
<feature type="transmembrane region" description="Helical" evidence="6">
    <location>
        <begin position="417"/>
        <end position="434"/>
    </location>
</feature>
<feature type="transmembrane region" description="Helical" evidence="6">
    <location>
        <begin position="314"/>
        <end position="337"/>
    </location>
</feature>
<feature type="transmembrane region" description="Helical" evidence="6">
    <location>
        <begin position="383"/>
        <end position="405"/>
    </location>
</feature>
<feature type="transmembrane region" description="Helical" evidence="6">
    <location>
        <begin position="170"/>
        <end position="189"/>
    </location>
</feature>
<sequence>MLLRHTLLYMPAQVIGPVFQLLAMIVWTHVVSDHTLGIITLITATHELLQIGFLSWWSQYALRFLGRHESAGDVQRFYATETFVILVSVVLQSFAIVGVVLVVIAPDASPLLLTASVGYVISRTLNLYIGERARARHQIGIYSIQQIVGPSAGLLLGLLLIHLFGPMPEWPLAGYCVMQLLAALVVLPFMGYSHRLWPIDREIFRHALHYGVPIIIGGGLGWVGLNASRFILNDMMGVAAAGLFAVGYGLGQRAAAVAAMLVTAAAFPLAVKHMEQGGSQAAMSQLVDNSALLFAILVPSIAGIYSLRAEIVHLMIAAPFQAATLAILPLSALAGSIRNLRAHFGDQVFLLHNRTRLIVVVSSIDAIVTVVLSVIFIHRWGLVGAAAATVASACAAATVSFAIGFTKFGLTLPVSHLLRSGIATALMMVVLHRLPEATSFAGLALHIATGAGVYAVTLTVFYARSLFQFWIVRAHQPLRG</sequence>
<reference evidence="7 8" key="1">
    <citation type="submission" date="2018-06" db="EMBL/GenBank/DDBJ databases">
        <authorList>
            <consortium name="Pathogen Informatics"/>
            <person name="Doyle S."/>
        </authorList>
    </citation>
    <scope>NUCLEOTIDE SEQUENCE [LARGE SCALE GENOMIC DNA]</scope>
    <source>
        <strain evidence="7 8">NCTC12722</strain>
    </source>
</reference>
<evidence type="ECO:0000256" key="6">
    <source>
        <dbReference type="SAM" id="Phobius"/>
    </source>
</evidence>
<comment type="subcellular location">
    <subcellularLocation>
        <location evidence="1">Cell membrane</location>
        <topology evidence="1">Multi-pass membrane protein</topology>
    </subcellularLocation>
</comment>
<evidence type="ECO:0000313" key="8">
    <source>
        <dbReference type="Proteomes" id="UP000254343"/>
    </source>
</evidence>
<feature type="transmembrane region" description="Helical" evidence="6">
    <location>
        <begin position="141"/>
        <end position="164"/>
    </location>
</feature>
<keyword evidence="2" id="KW-1003">Cell membrane</keyword>
<evidence type="ECO:0000256" key="1">
    <source>
        <dbReference type="ARBA" id="ARBA00004651"/>
    </source>
</evidence>
<dbReference type="AlphaFoldDB" id="A0A380W9I0"/>
<gene>
    <name evidence="7" type="ORF">NCTC12722_02268</name>
</gene>
<dbReference type="PANTHER" id="PTHR30250:SF31">
    <property type="entry name" value="INNER MEMBRANE PROTEIN YGHQ"/>
    <property type="match status" value="1"/>
</dbReference>
<feature type="transmembrane region" description="Helical" evidence="6">
    <location>
        <begin position="7"/>
        <end position="30"/>
    </location>
</feature>